<reference evidence="7 8" key="1">
    <citation type="submission" date="2020-08" db="EMBL/GenBank/DDBJ databases">
        <title>Genomic Encyclopedia of Type Strains, Phase III (KMG-III): the genomes of soil and plant-associated and newly described type strains.</title>
        <authorList>
            <person name="Whitman W."/>
        </authorList>
    </citation>
    <scope>NUCLEOTIDE SEQUENCE [LARGE SCALE GENOMIC DNA]</scope>
    <source>
        <strain evidence="7 8">CECT 8803</strain>
    </source>
</reference>
<accession>A0A839SYD8</accession>
<keyword evidence="8" id="KW-1185">Reference proteome</keyword>
<dbReference type="Proteomes" id="UP000581135">
    <property type="component" value="Unassembled WGS sequence"/>
</dbReference>
<evidence type="ECO:0000256" key="1">
    <source>
        <dbReference type="ARBA" id="ARBA00004370"/>
    </source>
</evidence>
<dbReference type="Pfam" id="PF01103">
    <property type="entry name" value="Omp85"/>
    <property type="match status" value="1"/>
</dbReference>
<dbReference type="PANTHER" id="PTHR12815">
    <property type="entry name" value="SORTING AND ASSEMBLY MACHINERY SAMM50 PROTEIN FAMILY MEMBER"/>
    <property type="match status" value="1"/>
</dbReference>
<dbReference type="GO" id="GO:0019867">
    <property type="term" value="C:outer membrane"/>
    <property type="evidence" value="ECO:0007669"/>
    <property type="project" value="InterPro"/>
</dbReference>
<dbReference type="Gene3D" id="3.10.20.310">
    <property type="entry name" value="membrane protein fhac"/>
    <property type="match status" value="1"/>
</dbReference>
<comment type="caution">
    <text evidence="7">The sequence shown here is derived from an EMBL/GenBank/DDBJ whole genome shotgun (WGS) entry which is preliminary data.</text>
</comment>
<protein>
    <submittedName>
        <fullName evidence="7">Translocation and assembly module TamA</fullName>
    </submittedName>
</protein>
<evidence type="ECO:0000259" key="5">
    <source>
        <dbReference type="Pfam" id="PF01103"/>
    </source>
</evidence>
<dbReference type="InterPro" id="IPR000184">
    <property type="entry name" value="Bac_surfAg_D15"/>
</dbReference>
<gene>
    <name evidence="7" type="ORF">FHR98_002348</name>
</gene>
<dbReference type="Gene3D" id="2.40.160.50">
    <property type="entry name" value="membrane protein fhac: a member of the omp85/tpsb transporter family"/>
    <property type="match status" value="1"/>
</dbReference>
<keyword evidence="2" id="KW-1134">Transmembrane beta strand</keyword>
<dbReference type="EMBL" id="JACHXA010000006">
    <property type="protein sequence ID" value="MBB3066045.1"/>
    <property type="molecule type" value="Genomic_DNA"/>
</dbReference>
<evidence type="ECO:0000256" key="3">
    <source>
        <dbReference type="ARBA" id="ARBA00023136"/>
    </source>
</evidence>
<dbReference type="InterPro" id="IPR010827">
    <property type="entry name" value="BamA/TamA_POTRA"/>
</dbReference>
<keyword evidence="3" id="KW-0472">Membrane</keyword>
<feature type="region of interest" description="Disordered" evidence="4">
    <location>
        <begin position="29"/>
        <end position="55"/>
    </location>
</feature>
<proteinExistence type="predicted"/>
<evidence type="ECO:0000256" key="2">
    <source>
        <dbReference type="ARBA" id="ARBA00022452"/>
    </source>
</evidence>
<sequence length="620" mass="68260">MLVLLGAAQTLSAEERDLSLVGAPNIADDLAKPASDPANVNTNTDTEESTGGESYSVTITGLEESKKLEELIQQTSQLLSLQDQRPQTRGGLRRRIDNDIERFSKTLRSEGYYDSKLSYEISEGDPAAVIISIERGPTYRLAEYKIIDEAENQPGAAYEQRLEDLGLGLGRRAHAPTIASAQTKLLQMLRREGFPFAKVTDRKVYVEHDKQILSVELYLDSGQPHKFGEVRFNGVESIDESYLRHLIVWQDGALYDEQLLDESERNLMSSELFDSVTMEPLAAEVTDHKLPVEVVVQERPQRTIGFSLNFDSIDGPGGSARWQHRNLFGAGERLTLEAKGSLLEQSLTGRLRKPWFLGEDQTLLAEGGFIREDTDAFESKAITSYLGLERTWGEDWTYSLGGSLEFEQSTDARNTEARTLGLVGVPMAAQYDGTDNLLDPTHGQRLGVVLTPYFATIEESFSFTSTEINASTYHALDEDSRYVFALRGRLGSAFGATAGELPASKRFYAGGGGSVRGYAFQSVGPLDASNDPLGGKSVAEINAEFRLRVTKDIGVVPFLDGGMVSSNTMPSGSEPFRWGAGLGLRYHTAVGPIRFDFAVPLNKRDSDDNYAFYISLGQAF</sequence>
<feature type="domain" description="POTRA" evidence="6">
    <location>
        <begin position="226"/>
        <end position="299"/>
    </location>
</feature>
<feature type="domain" description="Bacterial surface antigen (D15)" evidence="5">
    <location>
        <begin position="326"/>
        <end position="620"/>
    </location>
</feature>
<evidence type="ECO:0000256" key="4">
    <source>
        <dbReference type="SAM" id="MobiDB-lite"/>
    </source>
</evidence>
<evidence type="ECO:0000259" key="6">
    <source>
        <dbReference type="Pfam" id="PF07244"/>
    </source>
</evidence>
<dbReference type="InterPro" id="IPR039910">
    <property type="entry name" value="D15-like"/>
</dbReference>
<evidence type="ECO:0000313" key="7">
    <source>
        <dbReference type="EMBL" id="MBB3066045.1"/>
    </source>
</evidence>
<dbReference type="RefSeq" id="WP_183416863.1">
    <property type="nucleotide sequence ID" value="NZ_JACHXA010000006.1"/>
</dbReference>
<organism evidence="7 8">
    <name type="scientific">Limibacillus halophilus</name>
    <dbReference type="NCBI Taxonomy" id="1579333"/>
    <lineage>
        <taxon>Bacteria</taxon>
        <taxon>Pseudomonadati</taxon>
        <taxon>Pseudomonadota</taxon>
        <taxon>Alphaproteobacteria</taxon>
        <taxon>Rhodospirillales</taxon>
        <taxon>Rhodovibrionaceae</taxon>
        <taxon>Limibacillus</taxon>
    </lineage>
</organism>
<evidence type="ECO:0000313" key="8">
    <source>
        <dbReference type="Proteomes" id="UP000581135"/>
    </source>
</evidence>
<keyword evidence="2" id="KW-0812">Transmembrane</keyword>
<dbReference type="AlphaFoldDB" id="A0A839SYD8"/>
<dbReference type="PANTHER" id="PTHR12815:SF42">
    <property type="entry name" value="BACTERIAL SURFACE ANTIGEN (D15) DOMAIN-CONTAINING PROTEIN"/>
    <property type="match status" value="1"/>
</dbReference>
<comment type="subcellular location">
    <subcellularLocation>
        <location evidence="1">Membrane</location>
    </subcellularLocation>
</comment>
<dbReference type="Pfam" id="PF07244">
    <property type="entry name" value="POTRA"/>
    <property type="match status" value="1"/>
</dbReference>
<name>A0A839SYD8_9PROT</name>